<gene>
    <name evidence="1" type="ORF">SAMN02910280_2759</name>
</gene>
<protein>
    <submittedName>
        <fullName evidence="1">Uncharacterized protein</fullName>
    </submittedName>
</protein>
<accession>A0A1K1PKG7</accession>
<proteinExistence type="predicted"/>
<evidence type="ECO:0000313" key="2">
    <source>
        <dbReference type="Proteomes" id="UP000183461"/>
    </source>
</evidence>
<reference evidence="1 2" key="1">
    <citation type="submission" date="2016-11" db="EMBL/GenBank/DDBJ databases">
        <authorList>
            <person name="Jaros S."/>
            <person name="Januszkiewicz K."/>
            <person name="Wedrychowicz H."/>
        </authorList>
    </citation>
    <scope>NUCLEOTIDE SEQUENCE [LARGE SCALE GENOMIC DNA]</scope>
    <source>
        <strain evidence="1 2">YL228</strain>
    </source>
</reference>
<dbReference type="AlphaFoldDB" id="A0A1K1PKG7"/>
<dbReference type="Proteomes" id="UP000183461">
    <property type="component" value="Unassembled WGS sequence"/>
</dbReference>
<evidence type="ECO:0000313" key="1">
    <source>
        <dbReference type="EMBL" id="SFW47166.1"/>
    </source>
</evidence>
<name>A0A1K1PKG7_RUMFL</name>
<dbReference type="RefSeq" id="WP_072300956.1">
    <property type="nucleotide sequence ID" value="NZ_FPIP01000009.1"/>
</dbReference>
<sequence>MKKYLSDIIDRHEKGLYVCRLPTGYGKSFSVEKVIRDILADASDDRKIIYLTSLKKNLPKSFVDSDDVLILRSNLDQVMDILPELEVPEVFKTPAYHKTLRTAEKLSKLRKNNTFDKEYIDSVEKELIESESLFRHELQTHLKQTFHNKTARLDAIRTQNRYRWIGELYPAVFTDIKQVLIMTMKKFLSKNSVIIDHSYDFITAEFMENAVVFIDEFDATKAVITDHLIECALNVSNDYLDLFKAIFYGFRIESIPANLQMALSSDEHLSDDINTIMETGEKLIHEFRLDLSYKMNNESIDRHQNYLFNDGSFHTVFERGKKYIRSAYDERSNNVLITTESKEDYKVNKTNNDLVIFSLLRNVRSFLSRFRLLVFKWAECYRMIVNSGRSDEYDEFTKENAISTILYSIGLNKTHQALLMNECCRISSFRRTLIPERSHYTVGFEIFEFKDSDEHNESTEINYIKVYDTPEKIIRYISERNTVFAISATADMPTVFGNYDLTYLKETLGERYHKQDEELSRRVDDSLKRNYKAYTDGRITIHSETLNTSCNGEIKEKCDEFLSSDNAKLAANIISNITDDHYAQMRYCSILRVMHGFFEHNEIRALLCLQNALPSADAKMNEDLLCSLFVLAASDLGKTANDNEICILRTANFDNDKDAVLSALSNGERRFVMSSYSTIGAGQNLQYSIKDKSGYVELCECENDNDKRHFSADFDALYLGSITNLTVNTYSEGNITKEELLKMLFQTESLYYNGELSYDNTDRMVKLAFNSFSGNYDNNCNLLYKTESMRNYVTLLTVQAVGRMCRTYLKRPDIYLYADDTLLGKLDVSLLEKYSSSPEIAAITKECRKLSKKYTVSEDRVLNTAERISTYGMRTIRQMLSKNWTQESMELWAAIRETVLRYPTAYKELAVRNEIIRKLYITSGEAINRYIYSQYSDFNNVVIDFTCNVVGFKNSERAKIMGEGKERVTLTMSEEDSGLTSLMKYAPLKKFFIDSGYAVKFEKNLYIMSPVLYHNIYKGALGEAAGKFILKNERRIELSDITDPDKFEFFDYLLAPDIYVDFKNWKYTYVQDKEKTRAEILAKLDAIGGKRVYVINMTGTHNSRPCISHGGRIVEIPGLIDKNGNVDKRMLDMIKEDM</sequence>
<organism evidence="1 2">
    <name type="scientific">Ruminococcus flavefaciens</name>
    <dbReference type="NCBI Taxonomy" id="1265"/>
    <lineage>
        <taxon>Bacteria</taxon>
        <taxon>Bacillati</taxon>
        <taxon>Bacillota</taxon>
        <taxon>Clostridia</taxon>
        <taxon>Eubacteriales</taxon>
        <taxon>Oscillospiraceae</taxon>
        <taxon>Ruminococcus</taxon>
    </lineage>
</organism>
<dbReference type="EMBL" id="FPIP01000009">
    <property type="protein sequence ID" value="SFW47166.1"/>
    <property type="molecule type" value="Genomic_DNA"/>
</dbReference>